<dbReference type="EMBL" id="BAAANL010000002">
    <property type="protein sequence ID" value="GAA1857664.1"/>
    <property type="molecule type" value="Genomic_DNA"/>
</dbReference>
<reference evidence="4" key="1">
    <citation type="journal article" date="2019" name="Int. J. Syst. Evol. Microbiol.">
        <title>The Global Catalogue of Microorganisms (GCM) 10K type strain sequencing project: providing services to taxonomists for standard genome sequencing and annotation.</title>
        <authorList>
            <consortium name="The Broad Institute Genomics Platform"/>
            <consortium name="The Broad Institute Genome Sequencing Center for Infectious Disease"/>
            <person name="Wu L."/>
            <person name="Ma J."/>
        </authorList>
    </citation>
    <scope>NUCLEOTIDE SEQUENCE [LARGE SCALE GENOMIC DNA]</scope>
    <source>
        <strain evidence="4">JCM 14326</strain>
    </source>
</reference>
<dbReference type="SUPFAM" id="SSF89447">
    <property type="entry name" value="AbrB/MazE/MraZ-like"/>
    <property type="match status" value="1"/>
</dbReference>
<evidence type="ECO:0000313" key="4">
    <source>
        <dbReference type="Proteomes" id="UP001501094"/>
    </source>
</evidence>
<dbReference type="Gene3D" id="2.10.260.10">
    <property type="match status" value="1"/>
</dbReference>
<dbReference type="InterPro" id="IPR007159">
    <property type="entry name" value="SpoVT-AbrB_dom"/>
</dbReference>
<proteinExistence type="predicted"/>
<feature type="domain" description="SpoVT-AbrB" evidence="2">
    <location>
        <begin position="3"/>
        <end position="48"/>
    </location>
</feature>
<keyword evidence="1" id="KW-0238">DNA-binding</keyword>
<dbReference type="SMART" id="SM00966">
    <property type="entry name" value="SpoVT_AbrB"/>
    <property type="match status" value="1"/>
</dbReference>
<name>A0ABP4ZM17_9MICO</name>
<sequence>MRKKIVTIGNSTGITISPSELRALGLNAGDPVEVTVLGGVLEVKPVNKYEGLGLDELMNIVGSRRTRS</sequence>
<dbReference type="PROSITE" id="PS51740">
    <property type="entry name" value="SPOVT_ABRB"/>
    <property type="match status" value="1"/>
</dbReference>
<dbReference type="Pfam" id="PF04014">
    <property type="entry name" value="MazE_antitoxin"/>
    <property type="match status" value="1"/>
</dbReference>
<dbReference type="InterPro" id="IPR037914">
    <property type="entry name" value="SpoVT-AbrB_sf"/>
</dbReference>
<accession>A0ABP4ZM17</accession>
<gene>
    <name evidence="3" type="ORF">GCM10009751_13890</name>
</gene>
<dbReference type="Proteomes" id="UP001501094">
    <property type="component" value="Unassembled WGS sequence"/>
</dbReference>
<comment type="caution">
    <text evidence="3">The sequence shown here is derived from an EMBL/GenBank/DDBJ whole genome shotgun (WGS) entry which is preliminary data.</text>
</comment>
<keyword evidence="4" id="KW-1185">Reference proteome</keyword>
<organism evidence="3 4">
    <name type="scientific">Myceligenerans crystallogenes</name>
    <dbReference type="NCBI Taxonomy" id="316335"/>
    <lineage>
        <taxon>Bacteria</taxon>
        <taxon>Bacillati</taxon>
        <taxon>Actinomycetota</taxon>
        <taxon>Actinomycetes</taxon>
        <taxon>Micrococcales</taxon>
        <taxon>Promicromonosporaceae</taxon>
        <taxon>Myceligenerans</taxon>
    </lineage>
</organism>
<protein>
    <recommendedName>
        <fullName evidence="2">SpoVT-AbrB domain-containing protein</fullName>
    </recommendedName>
</protein>
<evidence type="ECO:0000256" key="1">
    <source>
        <dbReference type="PROSITE-ProRule" id="PRU01076"/>
    </source>
</evidence>
<evidence type="ECO:0000259" key="2">
    <source>
        <dbReference type="PROSITE" id="PS51740"/>
    </source>
</evidence>
<dbReference type="RefSeq" id="WP_344100960.1">
    <property type="nucleotide sequence ID" value="NZ_BAAANL010000002.1"/>
</dbReference>
<evidence type="ECO:0000313" key="3">
    <source>
        <dbReference type="EMBL" id="GAA1857664.1"/>
    </source>
</evidence>